<evidence type="ECO:0000256" key="2">
    <source>
        <dbReference type="ARBA" id="ARBA00022475"/>
    </source>
</evidence>
<feature type="transmembrane region" description="Helical" evidence="6">
    <location>
        <begin position="159"/>
        <end position="181"/>
    </location>
</feature>
<dbReference type="EMBL" id="CABGHF010000012">
    <property type="protein sequence ID" value="VUS63858.1"/>
    <property type="molecule type" value="Genomic_DNA"/>
</dbReference>
<protein>
    <recommendedName>
        <fullName evidence="9">Flippase</fullName>
    </recommendedName>
</protein>
<feature type="transmembrane region" description="Helical" evidence="6">
    <location>
        <begin position="347"/>
        <end position="365"/>
    </location>
</feature>
<organism evidence="7 8">
    <name type="scientific">Klebsiella spallanzanii</name>
    <dbReference type="NCBI Taxonomy" id="2587528"/>
    <lineage>
        <taxon>Bacteria</taxon>
        <taxon>Pseudomonadati</taxon>
        <taxon>Pseudomonadota</taxon>
        <taxon>Gammaproteobacteria</taxon>
        <taxon>Enterobacterales</taxon>
        <taxon>Enterobacteriaceae</taxon>
        <taxon>Klebsiella/Raoultella group</taxon>
        <taxon>Klebsiella</taxon>
    </lineage>
</organism>
<keyword evidence="4 6" id="KW-1133">Transmembrane helix</keyword>
<feature type="transmembrane region" description="Helical" evidence="6">
    <location>
        <begin position="43"/>
        <end position="65"/>
    </location>
</feature>
<feature type="transmembrane region" description="Helical" evidence="6">
    <location>
        <begin position="12"/>
        <end position="31"/>
    </location>
</feature>
<evidence type="ECO:0000256" key="6">
    <source>
        <dbReference type="SAM" id="Phobius"/>
    </source>
</evidence>
<feature type="transmembrane region" description="Helical" evidence="6">
    <location>
        <begin position="377"/>
        <end position="395"/>
    </location>
</feature>
<dbReference type="PANTHER" id="PTHR30250">
    <property type="entry name" value="PST FAMILY PREDICTED COLANIC ACID TRANSPORTER"/>
    <property type="match status" value="1"/>
</dbReference>
<evidence type="ECO:0000256" key="4">
    <source>
        <dbReference type="ARBA" id="ARBA00022989"/>
    </source>
</evidence>
<dbReference type="AlphaFoldDB" id="A0A564K508"/>
<feature type="transmembrane region" description="Helical" evidence="6">
    <location>
        <begin position="306"/>
        <end position="327"/>
    </location>
</feature>
<keyword evidence="5 6" id="KW-0472">Membrane</keyword>
<evidence type="ECO:0000313" key="8">
    <source>
        <dbReference type="Proteomes" id="UP000318370"/>
    </source>
</evidence>
<keyword evidence="3 6" id="KW-0812">Transmembrane</keyword>
<proteinExistence type="predicted"/>
<dbReference type="InterPro" id="IPR050833">
    <property type="entry name" value="Poly_Biosynth_Transport"/>
</dbReference>
<gene>
    <name evidence="7" type="ORF">SB6408_00726</name>
</gene>
<dbReference type="RefSeq" id="WP_142462786.1">
    <property type="nucleotide sequence ID" value="NZ_CABGHF010000012.1"/>
</dbReference>
<sequence length="508" mass="57501">MSISSGKRLAKNTVFLYIRMIFMMLITLYSSRIVLKELGIIDFGLYNVIGGVVLLFSFLNGAMTAATQRFLSYELGKLIDSNVGAVFKACLHVHLVIALIIFVFGELIGLWMVNYLLKIPQGMFYAANIVFQFSLLTVVISVISIPYNALIVAFERMSVFSYISILDALLKLLAALILIFLSVNKLVYYAVMLFIFSLMIRFVYALYCKFFIVEIRSSNQYSKEFVWELTRFASWNLVGNLAVVAYTQGINILLNVLFGSPVNAARALALQVQTAIIGFSSSFQMAINPQITKTYSSGKLDEMHSLIFISSKLSFLLIFLLSFPILIETKFVLVLWLGQLPDYATEFCRIALLISIVEATSNPLIISAQATGNIKKYQLTVGGVLLLIIPISYAVAQITSLPISVFYVQCIVTILAQIIRLLFVRNMVSISLRKYFIKIVVRAIIFSVVVSIVPYCMTKFIEDGWERFIYTSLAFYFISFFSIYYIYLDKDEKTIIFNIIKQKILAKK</sequence>
<feature type="transmembrane region" description="Helical" evidence="6">
    <location>
        <begin position="435"/>
        <end position="455"/>
    </location>
</feature>
<feature type="transmembrane region" description="Helical" evidence="6">
    <location>
        <begin position="86"/>
        <end position="113"/>
    </location>
</feature>
<dbReference type="GO" id="GO:0005886">
    <property type="term" value="C:plasma membrane"/>
    <property type="evidence" value="ECO:0007669"/>
    <property type="project" value="UniProtKB-SubCell"/>
</dbReference>
<reference evidence="7 8" key="1">
    <citation type="submission" date="2019-07" db="EMBL/GenBank/DDBJ databases">
        <authorList>
            <person name="Brisse S."/>
            <person name="Rodrigues C."/>
            <person name="Thorpe H."/>
        </authorList>
    </citation>
    <scope>NUCLEOTIDE SEQUENCE [LARGE SCALE GENOMIC DNA]</scope>
    <source>
        <strain evidence="7">SB6408</strain>
    </source>
</reference>
<evidence type="ECO:0000256" key="3">
    <source>
        <dbReference type="ARBA" id="ARBA00022692"/>
    </source>
</evidence>
<evidence type="ECO:0000256" key="5">
    <source>
        <dbReference type="ARBA" id="ARBA00023136"/>
    </source>
</evidence>
<evidence type="ECO:0000256" key="1">
    <source>
        <dbReference type="ARBA" id="ARBA00004651"/>
    </source>
</evidence>
<evidence type="ECO:0000313" key="7">
    <source>
        <dbReference type="EMBL" id="VUS63858.1"/>
    </source>
</evidence>
<feature type="transmembrane region" description="Helical" evidence="6">
    <location>
        <begin position="187"/>
        <end position="212"/>
    </location>
</feature>
<feature type="transmembrane region" description="Helical" evidence="6">
    <location>
        <begin position="467"/>
        <end position="487"/>
    </location>
</feature>
<dbReference type="Proteomes" id="UP000318370">
    <property type="component" value="Unassembled WGS sequence"/>
</dbReference>
<keyword evidence="2" id="KW-1003">Cell membrane</keyword>
<feature type="transmembrane region" description="Helical" evidence="6">
    <location>
        <begin position="125"/>
        <end position="147"/>
    </location>
</feature>
<accession>A0A564K508</accession>
<comment type="subcellular location">
    <subcellularLocation>
        <location evidence="1">Cell membrane</location>
        <topology evidence="1">Multi-pass membrane protein</topology>
    </subcellularLocation>
</comment>
<feature type="transmembrane region" description="Helical" evidence="6">
    <location>
        <begin position="401"/>
        <end position="423"/>
    </location>
</feature>
<evidence type="ECO:0008006" key="9">
    <source>
        <dbReference type="Google" id="ProtNLM"/>
    </source>
</evidence>
<dbReference type="PANTHER" id="PTHR30250:SF26">
    <property type="entry name" value="PSMA PROTEIN"/>
    <property type="match status" value="1"/>
</dbReference>
<name>A0A564K508_9ENTR</name>